<dbReference type="EMBL" id="CT573213">
    <property type="protein sequence ID" value="CAJ61967.1"/>
    <property type="molecule type" value="Genomic_DNA"/>
</dbReference>
<proteinExistence type="predicted"/>
<dbReference type="eggNOG" id="COG0667">
    <property type="taxonomic scope" value="Bacteria"/>
</dbReference>
<name>Q0RKJ1_FRAAA</name>
<dbReference type="HOGENOM" id="CLU_1683986_0_0_11"/>
<dbReference type="GO" id="GO:0016491">
    <property type="term" value="F:oxidoreductase activity"/>
    <property type="evidence" value="ECO:0007669"/>
    <property type="project" value="UniProtKB-KW"/>
</dbReference>
<dbReference type="PANTHER" id="PTHR43364">
    <property type="entry name" value="NADH-SPECIFIC METHYLGLYOXAL REDUCTASE-RELATED"/>
    <property type="match status" value="1"/>
</dbReference>
<keyword evidence="1" id="KW-0560">Oxidoreductase</keyword>
<evidence type="ECO:0000256" key="1">
    <source>
        <dbReference type="ARBA" id="ARBA00023002"/>
    </source>
</evidence>
<evidence type="ECO:0000259" key="2">
    <source>
        <dbReference type="Pfam" id="PF00248"/>
    </source>
</evidence>
<dbReference type="InterPro" id="IPR023210">
    <property type="entry name" value="NADP_OxRdtase_dom"/>
</dbReference>
<dbReference type="InterPro" id="IPR036812">
    <property type="entry name" value="NAD(P)_OxRdtase_dom_sf"/>
</dbReference>
<evidence type="ECO:0000313" key="4">
    <source>
        <dbReference type="Proteomes" id="UP000000657"/>
    </source>
</evidence>
<reference evidence="3 4" key="1">
    <citation type="journal article" date="2007" name="Genome Res.">
        <title>Genome characteristics of facultatively symbiotic Frankia sp. strains reflect host range and host plant biogeography.</title>
        <authorList>
            <person name="Normand P."/>
            <person name="Lapierre P."/>
            <person name="Tisa L.S."/>
            <person name="Gogarten J.P."/>
            <person name="Alloisio N."/>
            <person name="Bagnarol E."/>
            <person name="Bassi C.A."/>
            <person name="Berry A.M."/>
            <person name="Bickhart D.M."/>
            <person name="Choisne N."/>
            <person name="Couloux A."/>
            <person name="Cournoyer B."/>
            <person name="Cruveiller S."/>
            <person name="Daubin V."/>
            <person name="Demange N."/>
            <person name="Francino M.P."/>
            <person name="Goltsman E."/>
            <person name="Huang Y."/>
            <person name="Kopp O.R."/>
            <person name="Labarre L."/>
            <person name="Lapidus A."/>
            <person name="Lavire C."/>
            <person name="Marechal J."/>
            <person name="Martinez M."/>
            <person name="Mastronunzio J.E."/>
            <person name="Mullin B.C."/>
            <person name="Niemann J."/>
            <person name="Pujic P."/>
            <person name="Rawnsley T."/>
            <person name="Rouy Z."/>
            <person name="Schenowitz C."/>
            <person name="Sellstedt A."/>
            <person name="Tavares F."/>
            <person name="Tomkins J.P."/>
            <person name="Vallenet D."/>
            <person name="Valverde C."/>
            <person name="Wall L.G."/>
            <person name="Wang Y."/>
            <person name="Medigue C."/>
            <person name="Benson D.R."/>
        </authorList>
    </citation>
    <scope>NUCLEOTIDE SEQUENCE [LARGE SCALE GENOMIC DNA]</scope>
    <source>
        <strain evidence="4">DSM 45986 / CECT 9034 / ACN14a</strain>
    </source>
</reference>
<dbReference type="InterPro" id="IPR050523">
    <property type="entry name" value="AKR_Detox_Biosynth"/>
</dbReference>
<accession>Q0RKJ1</accession>
<sequence>MLAREIEAEILSTCARHGLGTLTYGPLAGGVLAGRYRRGAPPEPGSRLHQWLAFNSTAARWASTLLRDRSFDIAGDVTKVAGDLATTPSAVAIAWALQQPGVTSVILGPRTIAQLADNLAGLDLDLPADLAARLDALSAPPNQPVTGLPITLPAAA</sequence>
<dbReference type="Proteomes" id="UP000000657">
    <property type="component" value="Chromosome"/>
</dbReference>
<gene>
    <name evidence="3" type="ordered locus">FRAAL3323</name>
</gene>
<organism evidence="3 4">
    <name type="scientific">Frankia alni (strain DSM 45986 / CECT 9034 / ACN14a)</name>
    <dbReference type="NCBI Taxonomy" id="326424"/>
    <lineage>
        <taxon>Bacteria</taxon>
        <taxon>Bacillati</taxon>
        <taxon>Actinomycetota</taxon>
        <taxon>Actinomycetes</taxon>
        <taxon>Frankiales</taxon>
        <taxon>Frankiaceae</taxon>
        <taxon>Frankia</taxon>
    </lineage>
</organism>
<dbReference type="Gene3D" id="3.20.20.100">
    <property type="entry name" value="NADP-dependent oxidoreductase domain"/>
    <property type="match status" value="1"/>
</dbReference>
<protein>
    <recommendedName>
        <fullName evidence="2">NADP-dependent oxidoreductase domain-containing protein</fullName>
    </recommendedName>
</protein>
<feature type="domain" description="NADP-dependent oxidoreductase" evidence="2">
    <location>
        <begin position="3"/>
        <end position="138"/>
    </location>
</feature>
<dbReference type="AlphaFoldDB" id="Q0RKJ1"/>
<dbReference type="Pfam" id="PF00248">
    <property type="entry name" value="Aldo_ket_red"/>
    <property type="match status" value="1"/>
</dbReference>
<evidence type="ECO:0000313" key="3">
    <source>
        <dbReference type="EMBL" id="CAJ61967.1"/>
    </source>
</evidence>
<dbReference type="GO" id="GO:0005829">
    <property type="term" value="C:cytosol"/>
    <property type="evidence" value="ECO:0007669"/>
    <property type="project" value="TreeGrafter"/>
</dbReference>
<dbReference type="KEGG" id="fal:FRAAL3323"/>
<dbReference type="SUPFAM" id="SSF51430">
    <property type="entry name" value="NAD(P)-linked oxidoreductase"/>
    <property type="match status" value="1"/>
</dbReference>
<dbReference type="STRING" id="326424.FRAAL3323"/>
<dbReference type="PANTHER" id="PTHR43364:SF4">
    <property type="entry name" value="NAD(P)-LINKED OXIDOREDUCTASE SUPERFAMILY PROTEIN"/>
    <property type="match status" value="1"/>
</dbReference>
<keyword evidence="4" id="KW-1185">Reference proteome</keyword>